<dbReference type="Gene3D" id="3.30.1120.10">
    <property type="match status" value="1"/>
</dbReference>
<comment type="caution">
    <text evidence="8">The sequence shown here is derived from an EMBL/GenBank/DDBJ whole genome shotgun (WGS) entry which is preliminary data.</text>
</comment>
<feature type="domain" description="Sulfatase N-terminal" evidence="7">
    <location>
        <begin position="3"/>
        <end position="134"/>
    </location>
</feature>
<dbReference type="CDD" id="cd16029">
    <property type="entry name" value="4-S"/>
    <property type="match status" value="1"/>
</dbReference>
<dbReference type="InterPro" id="IPR024607">
    <property type="entry name" value="Sulfatase_CS"/>
</dbReference>
<evidence type="ECO:0000256" key="5">
    <source>
        <dbReference type="ARBA" id="ARBA00022837"/>
    </source>
</evidence>
<accession>A0A553NE55</accession>
<dbReference type="PROSITE" id="PS00149">
    <property type="entry name" value="SULFATASE_2"/>
    <property type="match status" value="1"/>
</dbReference>
<dbReference type="GO" id="GO:0046872">
    <property type="term" value="F:metal ion binding"/>
    <property type="evidence" value="ECO:0007669"/>
    <property type="project" value="UniProtKB-KW"/>
</dbReference>
<feature type="domain" description="Sulfatase N-terminal" evidence="7">
    <location>
        <begin position="147"/>
        <end position="401"/>
    </location>
</feature>
<organism evidence="8 9">
    <name type="scientific">Tigriopus californicus</name>
    <name type="common">Marine copepod</name>
    <dbReference type="NCBI Taxonomy" id="6832"/>
    <lineage>
        <taxon>Eukaryota</taxon>
        <taxon>Metazoa</taxon>
        <taxon>Ecdysozoa</taxon>
        <taxon>Arthropoda</taxon>
        <taxon>Crustacea</taxon>
        <taxon>Multicrustacea</taxon>
        <taxon>Hexanauplia</taxon>
        <taxon>Copepoda</taxon>
        <taxon>Harpacticoida</taxon>
        <taxon>Harpacticidae</taxon>
        <taxon>Tigriopus</taxon>
    </lineage>
</organism>
<dbReference type="AlphaFoldDB" id="A0A553NE55"/>
<evidence type="ECO:0000313" key="8">
    <source>
        <dbReference type="EMBL" id="TRY63695.1"/>
    </source>
</evidence>
<dbReference type="Pfam" id="PF00884">
    <property type="entry name" value="Sulfatase"/>
    <property type="match status" value="2"/>
</dbReference>
<keyword evidence="6" id="KW-0325">Glycoprotein</keyword>
<evidence type="ECO:0000256" key="3">
    <source>
        <dbReference type="ARBA" id="ARBA00022723"/>
    </source>
</evidence>
<evidence type="ECO:0000259" key="7">
    <source>
        <dbReference type="Pfam" id="PF00884"/>
    </source>
</evidence>
<keyword evidence="5" id="KW-0106">Calcium</keyword>
<keyword evidence="4" id="KW-0378">Hydrolase</keyword>
<evidence type="ECO:0000256" key="6">
    <source>
        <dbReference type="ARBA" id="ARBA00023180"/>
    </source>
</evidence>
<evidence type="ECO:0000313" key="9">
    <source>
        <dbReference type="Proteomes" id="UP000318571"/>
    </source>
</evidence>
<dbReference type="EMBL" id="VCGU01000458">
    <property type="protein sequence ID" value="TRY63695.1"/>
    <property type="molecule type" value="Genomic_DNA"/>
</dbReference>
<proteinExistence type="inferred from homology"/>
<dbReference type="InterPro" id="IPR017850">
    <property type="entry name" value="Alkaline_phosphatase_core_sf"/>
</dbReference>
<evidence type="ECO:0000256" key="1">
    <source>
        <dbReference type="ARBA" id="ARBA00001913"/>
    </source>
</evidence>
<dbReference type="PANTHER" id="PTHR10342:SF273">
    <property type="entry name" value="RE14504P"/>
    <property type="match status" value="1"/>
</dbReference>
<dbReference type="InterPro" id="IPR000917">
    <property type="entry name" value="Sulfatase_N"/>
</dbReference>
<dbReference type="PROSITE" id="PS00523">
    <property type="entry name" value="SULFATASE_1"/>
    <property type="match status" value="1"/>
</dbReference>
<dbReference type="PANTHER" id="PTHR10342">
    <property type="entry name" value="ARYLSULFATASE"/>
    <property type="match status" value="1"/>
</dbReference>
<sequence>MEGWNDVGFHGSNQIPTPNIDALAYSGTILHNYYVNPICTPSRSALMTGLHPIHTGLQSGVLVGAAPYALPLSHKLMPEFLASHLGYATHGVGKWHLGSHRAAYTPTKRGFLSHVGYWTGHEDYYDHTAQELYQPVNKIGNPFAGLQHGVIKTGEPKGIPLRHKILPQFLQALSYRTHMVGKWHLGHHRSTYLPLQRGFESHLGYWTGKEAYFDHTNMNKNGWGYDFRRNMSVAWEDFGNYATDIFTNEALDVIHHHNVSQPLFLYLAHLAVHSANTYQPLQAPSEVVEKFSYISDKNRRTFAGMLYKLDESVGRVVKLLQDRQMLQDSIIVFTTDNGGPAGGFDVNWASNWPLRGVKDTLWEGGVRGAGFIWSPLLKMKSRVSNQMMNIQDWLPTLYKGAGGNPNDLPMLDGMNLWDSLSEDSASPRNLMLHNIDDKRSIASLRVAEWKFTRGSSYGGKWDKWFGPTGRTGDYNVSLVQTSEVAQALKSMGSPIPDESTIKALRSQVTFECPKSDDDATCNLAQQVCLFNITADPCERNNLAFKYPSVIKMMEETLNTFNATAIPPGNKPIDPRADPKFFDYTWTNWLDFYDPKTREEVLLEEKEAQKMDESLDWKDIDVQQFIYTLGFNPERKSRVFKDEQVQITQI</sequence>
<name>A0A553NE55_TIGCA</name>
<dbReference type="InterPro" id="IPR047115">
    <property type="entry name" value="ARSB"/>
</dbReference>
<dbReference type="OMA" id="HEDYLDH"/>
<dbReference type="STRING" id="6832.A0A553NE55"/>
<reference evidence="8 9" key="1">
    <citation type="journal article" date="2018" name="Nat. Ecol. Evol.">
        <title>Genomic signatures of mitonuclear coevolution across populations of Tigriopus californicus.</title>
        <authorList>
            <person name="Barreto F.S."/>
            <person name="Watson E.T."/>
            <person name="Lima T.G."/>
            <person name="Willett C.S."/>
            <person name="Edmands S."/>
            <person name="Li W."/>
            <person name="Burton R.S."/>
        </authorList>
    </citation>
    <scope>NUCLEOTIDE SEQUENCE [LARGE SCALE GENOMIC DNA]</scope>
    <source>
        <strain evidence="8 9">San Diego</strain>
    </source>
</reference>
<dbReference type="Proteomes" id="UP000318571">
    <property type="component" value="Chromosome 10"/>
</dbReference>
<dbReference type="GO" id="GO:0008484">
    <property type="term" value="F:sulfuric ester hydrolase activity"/>
    <property type="evidence" value="ECO:0007669"/>
    <property type="project" value="InterPro"/>
</dbReference>
<gene>
    <name evidence="8" type="ORF">TCAL_00390</name>
</gene>
<keyword evidence="3" id="KW-0479">Metal-binding</keyword>
<comment type="cofactor">
    <cofactor evidence="1">
        <name>Ca(2+)</name>
        <dbReference type="ChEBI" id="CHEBI:29108"/>
    </cofactor>
</comment>
<protein>
    <recommendedName>
        <fullName evidence="7">Sulfatase N-terminal domain-containing protein</fullName>
    </recommendedName>
</protein>
<dbReference type="SUPFAM" id="SSF53649">
    <property type="entry name" value="Alkaline phosphatase-like"/>
    <property type="match status" value="2"/>
</dbReference>
<dbReference type="Gene3D" id="3.40.720.10">
    <property type="entry name" value="Alkaline Phosphatase, subunit A"/>
    <property type="match status" value="2"/>
</dbReference>
<keyword evidence="9" id="KW-1185">Reference proteome</keyword>
<evidence type="ECO:0000256" key="2">
    <source>
        <dbReference type="ARBA" id="ARBA00008779"/>
    </source>
</evidence>
<comment type="similarity">
    <text evidence="2">Belongs to the sulfatase family.</text>
</comment>
<evidence type="ECO:0000256" key="4">
    <source>
        <dbReference type="ARBA" id="ARBA00022801"/>
    </source>
</evidence>